<dbReference type="OrthoDB" id="226102at2"/>
<feature type="domain" description="Glycosyl hydrolase family 13 catalytic" evidence="12">
    <location>
        <begin position="392"/>
        <end position="738"/>
    </location>
</feature>
<evidence type="ECO:0000256" key="2">
    <source>
        <dbReference type="ARBA" id="ARBA00005199"/>
    </source>
</evidence>
<dbReference type="SMART" id="SM00642">
    <property type="entry name" value="Aamy"/>
    <property type="match status" value="1"/>
</dbReference>
<evidence type="ECO:0000256" key="4">
    <source>
        <dbReference type="ARBA" id="ARBA00012268"/>
    </source>
</evidence>
<keyword evidence="7 13" id="KW-0378">Hydrolase</keyword>
<dbReference type="Proteomes" id="UP000319557">
    <property type="component" value="Chromosome"/>
</dbReference>
<dbReference type="Pfam" id="PF00128">
    <property type="entry name" value="Alpha-amylase"/>
    <property type="match status" value="1"/>
</dbReference>
<evidence type="ECO:0000313" key="13">
    <source>
        <dbReference type="EMBL" id="QDS90029.1"/>
    </source>
</evidence>
<dbReference type="SFLD" id="SFLDS00003">
    <property type="entry name" value="Haloacid_Dehalogenase"/>
    <property type="match status" value="1"/>
</dbReference>
<sequence>MPIRPRSILATDLDGTLLPLQDDPTHIADLQTLLGNLQANQVQLLPITGRDRAAMIEALQTFQIPAPEVAICDGGTTIVVRNDDGGFDYLPDFQTHLEANFASFATDDVSYLLRDLVDLRFRATEKQNQFKISYFAEAKTLQATVATIQSRLRDSGIDCDVISGFNLHWGEGLVDILPAGLSKAYALQWWLDRSGNDREQVVFAGDGGNDLEVFLAGYRTIVVGNAEPEIASTVYASHRTGNTLDRFYLSEARATSGVLEGCCWFELVPPEKRESRSSDPLGAVPVSCNATHFNIWAPYAGRLAIEKQNGDEIQRFRIQPDEDGYFHRTVRGIGGGDRYQISLDDRVSRPDPASRFQPQGVHGPSMVVDHRKYPWHDADYRGVAKSDLVIYEMHFGTFTSEGSYLAAIDRIEELVSLGITAVEVLPLAQCAGSRNWGYDGVQLYAATENYGTPDDFKRFVDACHAAGIAVILDVVYNHLGPEGNYLHDFGPYFSKRHHTPWGDAFNYDGENSEAARRFVIENAIYWLREYHLDGLRLDAVHFMFDDSDQPILRSIRHAVTDFTGTVDRPIHLIGEANIYDHALVSPTDGTAYDAIWADDIMHAIYSHTVPEINLAHRHYAGASDIEEALQHGYLHTGPKVTRIDSEVRRQMHAEGDFSFLPSLICGLQTHDCVGNHPHGSRFHQLTSTETQRAAIPLLMLYPSIPMIFMGEEYACDAPFMFFVDFGDLRLRRAVDRGRRNEYPHHQWKGAIAPSHDDAFANSKSIQIKDPAIWQWYRDLIALRKTWQKESLLDWKNLSVVCDPARSLFALQYQAPTGRPKFVVSRFSAPAHDLPPLSLQIDGEVLMQSSTHRDSPTQLTLQNQAVLIGEGTWNLAAGQ</sequence>
<dbReference type="InterPro" id="IPR014756">
    <property type="entry name" value="Ig_E-set"/>
</dbReference>
<dbReference type="PANTHER" id="PTHR43651">
    <property type="entry name" value="1,4-ALPHA-GLUCAN-BRANCHING ENZYME"/>
    <property type="match status" value="1"/>
</dbReference>
<evidence type="ECO:0000256" key="8">
    <source>
        <dbReference type="ARBA" id="ARBA00023277"/>
    </source>
</evidence>
<dbReference type="InterPro" id="IPR006380">
    <property type="entry name" value="SPP-like_dom"/>
</dbReference>
<comment type="similarity">
    <text evidence="3">Belongs to the glycosyl hydrolase 13 family.</text>
</comment>
<dbReference type="InterPro" id="IPR044901">
    <property type="entry name" value="Trehalose_TreZ_E-set_sf"/>
</dbReference>
<dbReference type="InterPro" id="IPR006047">
    <property type="entry name" value="GH13_cat_dom"/>
</dbReference>
<evidence type="ECO:0000259" key="12">
    <source>
        <dbReference type="SMART" id="SM00642"/>
    </source>
</evidence>
<keyword evidence="6" id="KW-0963">Cytoplasm</keyword>
<keyword evidence="14" id="KW-1185">Reference proteome</keyword>
<dbReference type="Gene3D" id="3.90.1070.10">
    <property type="match status" value="1"/>
</dbReference>
<dbReference type="InterPro" id="IPR006379">
    <property type="entry name" value="HAD-SF_hydro_IIB"/>
</dbReference>
<evidence type="ECO:0000256" key="1">
    <source>
        <dbReference type="ARBA" id="ARBA00004496"/>
    </source>
</evidence>
<dbReference type="GO" id="GO:0005737">
    <property type="term" value="C:cytoplasm"/>
    <property type="evidence" value="ECO:0007669"/>
    <property type="project" value="UniProtKB-SubCell"/>
</dbReference>
<dbReference type="SUPFAM" id="SSF51445">
    <property type="entry name" value="(Trans)glycosidases"/>
    <property type="match status" value="1"/>
</dbReference>
<dbReference type="Gene3D" id="3.40.50.1000">
    <property type="entry name" value="HAD superfamily/HAD-like"/>
    <property type="match status" value="1"/>
</dbReference>
<dbReference type="InterPro" id="IPR013783">
    <property type="entry name" value="Ig-like_fold"/>
</dbReference>
<dbReference type="EMBL" id="CP036261">
    <property type="protein sequence ID" value="QDS90029.1"/>
    <property type="molecule type" value="Genomic_DNA"/>
</dbReference>
<dbReference type="InterPro" id="IPR012768">
    <property type="entry name" value="Trehalose_TreZ"/>
</dbReference>
<evidence type="ECO:0000256" key="6">
    <source>
        <dbReference type="ARBA" id="ARBA00022490"/>
    </source>
</evidence>
<dbReference type="InterPro" id="IPR017853">
    <property type="entry name" value="GH"/>
</dbReference>
<dbReference type="PANTHER" id="PTHR43651:SF11">
    <property type="entry name" value="MALTO-OLIGOSYLTREHALOSE TREHALOHYDROLASE"/>
    <property type="match status" value="1"/>
</dbReference>
<keyword evidence="9 13" id="KW-0326">Glycosidase</keyword>
<dbReference type="Pfam" id="PF05116">
    <property type="entry name" value="S6PP"/>
    <property type="match status" value="1"/>
</dbReference>
<keyword evidence="8" id="KW-0119">Carbohydrate metabolism</keyword>
<evidence type="ECO:0000256" key="3">
    <source>
        <dbReference type="ARBA" id="ARBA00008061"/>
    </source>
</evidence>
<dbReference type="CDD" id="cd11325">
    <property type="entry name" value="AmyAc_GTHase"/>
    <property type="match status" value="1"/>
</dbReference>
<proteinExistence type="inferred from homology"/>
<dbReference type="InterPro" id="IPR036412">
    <property type="entry name" value="HAD-like_sf"/>
</dbReference>
<protein>
    <recommendedName>
        <fullName evidence="5 11">Malto-oligosyltrehalose trehalohydrolase</fullName>
        <ecNumber evidence="4 11">3.2.1.141</ecNumber>
    </recommendedName>
</protein>
<evidence type="ECO:0000256" key="10">
    <source>
        <dbReference type="ARBA" id="ARBA00034013"/>
    </source>
</evidence>
<dbReference type="CDD" id="cd02853">
    <property type="entry name" value="E_set_MTHase_like_N"/>
    <property type="match status" value="1"/>
</dbReference>
<evidence type="ECO:0000256" key="9">
    <source>
        <dbReference type="ARBA" id="ARBA00023295"/>
    </source>
</evidence>
<dbReference type="NCBIfam" id="TIGR01484">
    <property type="entry name" value="HAD-SF-IIB"/>
    <property type="match status" value="1"/>
</dbReference>
<dbReference type="SFLD" id="SFLDG01140">
    <property type="entry name" value="C2.B:_Phosphomannomutase_and_P"/>
    <property type="match status" value="1"/>
</dbReference>
<gene>
    <name evidence="13" type="primary">treZ</name>
    <name evidence="13" type="ORF">EC9_42320</name>
</gene>
<dbReference type="EC" id="3.2.1.141" evidence="4 11"/>
<dbReference type="KEGG" id="ruv:EC9_42320"/>
<dbReference type="UniPathway" id="UPA00299"/>
<dbReference type="SFLD" id="SFLDG01141">
    <property type="entry name" value="C2.B.1:_Sucrose_Phosphatase_Li"/>
    <property type="match status" value="1"/>
</dbReference>
<dbReference type="SUPFAM" id="SSF56784">
    <property type="entry name" value="HAD-like"/>
    <property type="match status" value="1"/>
</dbReference>
<dbReference type="InterPro" id="IPR023214">
    <property type="entry name" value="HAD_sf"/>
</dbReference>
<dbReference type="SUPFAM" id="SSF81296">
    <property type="entry name" value="E set domains"/>
    <property type="match status" value="1"/>
</dbReference>
<accession>A0A517M581</accession>
<reference evidence="13 14" key="1">
    <citation type="submission" date="2019-02" db="EMBL/GenBank/DDBJ databases">
        <title>Deep-cultivation of Planctomycetes and their phenomic and genomic characterization uncovers novel biology.</title>
        <authorList>
            <person name="Wiegand S."/>
            <person name="Jogler M."/>
            <person name="Boedeker C."/>
            <person name="Pinto D."/>
            <person name="Vollmers J."/>
            <person name="Rivas-Marin E."/>
            <person name="Kohn T."/>
            <person name="Peeters S.H."/>
            <person name="Heuer A."/>
            <person name="Rast P."/>
            <person name="Oberbeckmann S."/>
            <person name="Bunk B."/>
            <person name="Jeske O."/>
            <person name="Meyerdierks A."/>
            <person name="Storesund J.E."/>
            <person name="Kallscheuer N."/>
            <person name="Luecker S."/>
            <person name="Lage O.M."/>
            <person name="Pohl T."/>
            <person name="Merkel B.J."/>
            <person name="Hornburger P."/>
            <person name="Mueller R.-W."/>
            <person name="Bruemmer F."/>
            <person name="Labrenz M."/>
            <person name="Spormann A.M."/>
            <person name="Op den Camp H."/>
            <person name="Overmann J."/>
            <person name="Amann R."/>
            <person name="Jetten M.S.M."/>
            <person name="Mascher T."/>
            <person name="Medema M.H."/>
            <person name="Devos D.P."/>
            <person name="Kaster A.-K."/>
            <person name="Ovreas L."/>
            <person name="Rohde M."/>
            <person name="Galperin M.Y."/>
            <person name="Jogler C."/>
        </authorList>
    </citation>
    <scope>NUCLEOTIDE SEQUENCE [LARGE SCALE GENOMIC DNA]</scope>
    <source>
        <strain evidence="13 14">EC9</strain>
    </source>
</reference>
<organism evidence="13 14">
    <name type="scientific">Rosistilla ulvae</name>
    <dbReference type="NCBI Taxonomy" id="1930277"/>
    <lineage>
        <taxon>Bacteria</taxon>
        <taxon>Pseudomonadati</taxon>
        <taxon>Planctomycetota</taxon>
        <taxon>Planctomycetia</taxon>
        <taxon>Pirellulales</taxon>
        <taxon>Pirellulaceae</taxon>
        <taxon>Rosistilla</taxon>
    </lineage>
</organism>
<evidence type="ECO:0000313" key="14">
    <source>
        <dbReference type="Proteomes" id="UP000319557"/>
    </source>
</evidence>
<comment type="pathway">
    <text evidence="2">Glycan biosynthesis; trehalose biosynthesis.</text>
</comment>
<name>A0A517M581_9BACT</name>
<dbReference type="GO" id="GO:0016791">
    <property type="term" value="F:phosphatase activity"/>
    <property type="evidence" value="ECO:0007669"/>
    <property type="project" value="UniProtKB-ARBA"/>
</dbReference>
<dbReference type="Gene3D" id="3.20.20.80">
    <property type="entry name" value="Glycosidases"/>
    <property type="match status" value="1"/>
</dbReference>
<evidence type="ECO:0000256" key="11">
    <source>
        <dbReference type="NCBIfam" id="TIGR02402"/>
    </source>
</evidence>
<evidence type="ECO:0000256" key="5">
    <source>
        <dbReference type="ARBA" id="ARBA00015938"/>
    </source>
</evidence>
<dbReference type="GO" id="GO:0005992">
    <property type="term" value="P:trehalose biosynthetic process"/>
    <property type="evidence" value="ECO:0007669"/>
    <property type="project" value="UniProtKB-UniRule"/>
</dbReference>
<dbReference type="GO" id="GO:0033942">
    <property type="term" value="F:4-alpha-D-(1-&gt;4)-alpha-D-glucanotrehalose trehalohydrolase activity"/>
    <property type="evidence" value="ECO:0007669"/>
    <property type="project" value="UniProtKB-EC"/>
</dbReference>
<comment type="subcellular location">
    <subcellularLocation>
        <location evidence="1">Cytoplasm</location>
    </subcellularLocation>
</comment>
<dbReference type="RefSeq" id="WP_145347933.1">
    <property type="nucleotide sequence ID" value="NZ_CP036261.1"/>
</dbReference>
<evidence type="ECO:0000256" key="7">
    <source>
        <dbReference type="ARBA" id="ARBA00022801"/>
    </source>
</evidence>
<dbReference type="NCBIfam" id="TIGR02402">
    <property type="entry name" value="trehalose_TreZ"/>
    <property type="match status" value="1"/>
</dbReference>
<comment type="catalytic activity">
    <reaction evidence="10">
        <text>hydrolysis of (1-&gt;4)-alpha-D-glucosidic linkage in 4-alpha-D-[(1-&gt;4)-alpha-D-glucanosyl]n trehalose to yield trehalose and (1-&gt;4)-alpha-D-glucan.</text>
        <dbReference type="EC" id="3.2.1.141"/>
    </reaction>
</comment>
<dbReference type="AlphaFoldDB" id="A0A517M581"/>
<dbReference type="Gene3D" id="2.60.40.10">
    <property type="entry name" value="Immunoglobulins"/>
    <property type="match status" value="1"/>
</dbReference>
<dbReference type="Gene3D" id="1.10.10.760">
    <property type="entry name" value="E-set domains of sugar-utilizing enzymes"/>
    <property type="match status" value="1"/>
</dbReference>